<evidence type="ECO:0000313" key="1">
    <source>
        <dbReference type="EMBL" id="TGX97793.1"/>
    </source>
</evidence>
<gene>
    <name evidence="1" type="primary">srtB</name>
    <name evidence="1" type="ORF">E5357_11280</name>
</gene>
<proteinExistence type="predicted"/>
<comment type="caution">
    <text evidence="1">The sequence shown here is derived from an EMBL/GenBank/DDBJ whole genome shotgun (WGS) entry which is preliminary data.</text>
</comment>
<dbReference type="EMBL" id="SRZB01000026">
    <property type="protein sequence ID" value="TGX97793.1"/>
    <property type="molecule type" value="Genomic_DNA"/>
</dbReference>
<organism evidence="1 2">
    <name type="scientific">Hominisplanchenecus murintestinalis</name>
    <dbReference type="NCBI Taxonomy" id="2941517"/>
    <lineage>
        <taxon>Bacteria</taxon>
        <taxon>Bacillati</taxon>
        <taxon>Bacillota</taxon>
        <taxon>Clostridia</taxon>
        <taxon>Lachnospirales</taxon>
        <taxon>Lachnospiraceae</taxon>
        <taxon>Hominisplanchenecus</taxon>
    </lineage>
</organism>
<sequence>MNVKNCKTILCIAAAVALLGAAVFCGFKIYSHYQQIDEQTEAFVEIAEVVKNAEPEEEPPKEKDTPVSEGEDILAKYKELYLQNEDMVGWISIDGTTINYPVMQSRNNPNFYLKHSFEKEYSDLGVPYIQEDCDILTSDNLIIYGHHIKGGRMFGALEDYKSKGFYEKHKTIQFDTLTEQAEYEIIAVFKTVAYSSQGYRYYDFVNAENEKEFDAYVGKCKELALYDTGVTAEYGDKLITLSTCEYSAQNGRLVVVAKKVN</sequence>
<keyword evidence="2" id="KW-1185">Reference proteome</keyword>
<name>A0AC61QXF6_9FIRM</name>
<keyword evidence="1" id="KW-0378">Hydrolase</keyword>
<protein>
    <submittedName>
        <fullName evidence="1">Class B sortase</fullName>
        <ecNumber evidence="1">3.4.22.71</ecNumber>
    </submittedName>
</protein>
<reference evidence="1" key="1">
    <citation type="submission" date="2019-04" db="EMBL/GenBank/DDBJ databases">
        <title>Microbes associate with the intestines of laboratory mice.</title>
        <authorList>
            <person name="Navarre W."/>
            <person name="Wong E."/>
            <person name="Huang K."/>
            <person name="Tropini C."/>
            <person name="Ng K."/>
            <person name="Yu B."/>
        </authorList>
    </citation>
    <scope>NUCLEOTIDE SEQUENCE</scope>
    <source>
        <strain evidence="1">NM72_1-8</strain>
    </source>
</reference>
<dbReference type="Proteomes" id="UP000307720">
    <property type="component" value="Unassembled WGS sequence"/>
</dbReference>
<evidence type="ECO:0000313" key="2">
    <source>
        <dbReference type="Proteomes" id="UP000307720"/>
    </source>
</evidence>
<accession>A0AC61QXF6</accession>
<dbReference type="EC" id="3.4.22.71" evidence="1"/>